<proteinExistence type="predicted"/>
<evidence type="ECO:0000313" key="2">
    <source>
        <dbReference type="EMBL" id="RAK56219.1"/>
    </source>
</evidence>
<protein>
    <submittedName>
        <fullName evidence="2">Uncharacterized protein</fullName>
    </submittedName>
</protein>
<comment type="caution">
    <text evidence="2">The sequence shown here is derived from an EMBL/GenBank/DDBJ whole genome shotgun (WGS) entry which is preliminary data.</text>
</comment>
<dbReference type="OrthoDB" id="9155140at2"/>
<evidence type="ECO:0000313" key="3">
    <source>
        <dbReference type="Proteomes" id="UP000249254"/>
    </source>
</evidence>
<dbReference type="Proteomes" id="UP000249254">
    <property type="component" value="Unassembled WGS sequence"/>
</dbReference>
<name>A0A328ANR2_9CAUL</name>
<dbReference type="AlphaFoldDB" id="A0A328ANR2"/>
<feature type="compositionally biased region" description="Basic and acidic residues" evidence="1">
    <location>
        <begin position="27"/>
        <end position="52"/>
    </location>
</feature>
<dbReference type="EMBL" id="QFYQ01000001">
    <property type="protein sequence ID" value="RAK56219.1"/>
    <property type="molecule type" value="Genomic_DNA"/>
</dbReference>
<keyword evidence="3" id="KW-1185">Reference proteome</keyword>
<sequence length="79" mass="8577">MQGDQGRDPGRQQGQGSDIQGEGNYDAARRFDAEERSFVEKGPVEKKAREAEQALDGPEGEELERARRESGARGGEADG</sequence>
<gene>
    <name evidence="2" type="ORF">DJ017_04570</name>
</gene>
<reference evidence="3" key="1">
    <citation type="submission" date="2018-05" db="EMBL/GenBank/DDBJ databases">
        <authorList>
            <person name="Li X."/>
        </authorList>
    </citation>
    <scope>NUCLEOTIDE SEQUENCE [LARGE SCALE GENOMIC DNA]</scope>
    <source>
        <strain evidence="3">LX32</strain>
    </source>
</reference>
<feature type="region of interest" description="Disordered" evidence="1">
    <location>
        <begin position="1"/>
        <end position="79"/>
    </location>
</feature>
<organism evidence="2 3">
    <name type="scientific">Phenylobacterium soli</name>
    <dbReference type="NCBI Taxonomy" id="2170551"/>
    <lineage>
        <taxon>Bacteria</taxon>
        <taxon>Pseudomonadati</taxon>
        <taxon>Pseudomonadota</taxon>
        <taxon>Alphaproteobacteria</taxon>
        <taxon>Caulobacterales</taxon>
        <taxon>Caulobacteraceae</taxon>
        <taxon>Phenylobacterium</taxon>
    </lineage>
</organism>
<evidence type="ECO:0000256" key="1">
    <source>
        <dbReference type="SAM" id="MobiDB-lite"/>
    </source>
</evidence>
<accession>A0A328ANR2</accession>
<feature type="compositionally biased region" description="Basic and acidic residues" evidence="1">
    <location>
        <begin position="1"/>
        <end position="10"/>
    </location>
</feature>